<dbReference type="InterPro" id="IPR014217">
    <property type="entry name" value="Spore_III_AA"/>
</dbReference>
<keyword evidence="5" id="KW-1185">Reference proteome</keyword>
<organism evidence="4 5">
    <name type="scientific">Paenibacillus agilis</name>
    <dbReference type="NCBI Taxonomy" id="3020863"/>
    <lineage>
        <taxon>Bacteria</taxon>
        <taxon>Bacillati</taxon>
        <taxon>Bacillota</taxon>
        <taxon>Bacilli</taxon>
        <taxon>Bacillales</taxon>
        <taxon>Paenibacillaceae</taxon>
        <taxon>Paenibacillus</taxon>
    </lineage>
</organism>
<accession>A0A559IYT6</accession>
<name>A0A559IYT6_9BACL</name>
<feature type="domain" description="AAA+ ATPase" evidence="3">
    <location>
        <begin position="155"/>
        <end position="307"/>
    </location>
</feature>
<dbReference type="SUPFAM" id="SSF52540">
    <property type="entry name" value="P-loop containing nucleoside triphosphate hydrolases"/>
    <property type="match status" value="1"/>
</dbReference>
<dbReference type="AlphaFoldDB" id="A0A559IYT6"/>
<gene>
    <name evidence="4" type="primary">spoIIIAA</name>
    <name evidence="4" type="ORF">FPZ44_06790</name>
</gene>
<dbReference type="PANTHER" id="PTHR20953">
    <property type="entry name" value="KINASE-RELATED"/>
    <property type="match status" value="1"/>
</dbReference>
<evidence type="ECO:0000259" key="3">
    <source>
        <dbReference type="SMART" id="SM00382"/>
    </source>
</evidence>
<dbReference type="EMBL" id="VNJK01000001">
    <property type="protein sequence ID" value="TVX92785.1"/>
    <property type="molecule type" value="Genomic_DNA"/>
</dbReference>
<dbReference type="InterPro" id="IPR027417">
    <property type="entry name" value="P-loop_NTPase"/>
</dbReference>
<dbReference type="GO" id="GO:0005524">
    <property type="term" value="F:ATP binding"/>
    <property type="evidence" value="ECO:0007669"/>
    <property type="project" value="UniProtKB-KW"/>
</dbReference>
<dbReference type="InterPro" id="IPR045735">
    <property type="entry name" value="Spore_III_AA_AAA+_ATPase"/>
</dbReference>
<dbReference type="OrthoDB" id="9768243at2"/>
<dbReference type="Gene3D" id="3.40.50.300">
    <property type="entry name" value="P-loop containing nucleotide triphosphate hydrolases"/>
    <property type="match status" value="1"/>
</dbReference>
<dbReference type="NCBIfam" id="TIGR02858">
    <property type="entry name" value="spore_III_AA"/>
    <property type="match status" value="1"/>
</dbReference>
<evidence type="ECO:0000256" key="2">
    <source>
        <dbReference type="ARBA" id="ARBA00022840"/>
    </source>
</evidence>
<evidence type="ECO:0000256" key="1">
    <source>
        <dbReference type="ARBA" id="ARBA00022741"/>
    </source>
</evidence>
<evidence type="ECO:0000313" key="4">
    <source>
        <dbReference type="EMBL" id="TVX92785.1"/>
    </source>
</evidence>
<dbReference type="RefSeq" id="WP_144988585.1">
    <property type="nucleotide sequence ID" value="NZ_VNJK01000001.1"/>
</dbReference>
<proteinExistence type="predicted"/>
<protein>
    <submittedName>
        <fullName evidence="4">Stage III sporulation protein AA</fullName>
    </submittedName>
</protein>
<dbReference type="Pfam" id="PF19568">
    <property type="entry name" value="Spore_III_AA"/>
    <property type="match status" value="1"/>
</dbReference>
<comment type="caution">
    <text evidence="4">The sequence shown here is derived from an EMBL/GenBank/DDBJ whole genome shotgun (WGS) entry which is preliminary data.</text>
</comment>
<dbReference type="Proteomes" id="UP000318102">
    <property type="component" value="Unassembled WGS sequence"/>
</dbReference>
<reference evidence="4 5" key="1">
    <citation type="submission" date="2019-07" db="EMBL/GenBank/DDBJ databases">
        <authorList>
            <person name="Kim J."/>
        </authorList>
    </citation>
    <scope>NUCLEOTIDE SEQUENCE [LARGE SCALE GENOMIC DNA]</scope>
    <source>
        <strain evidence="4 5">N4</strain>
    </source>
</reference>
<keyword evidence="2" id="KW-0067">ATP-binding</keyword>
<keyword evidence="1" id="KW-0547">Nucleotide-binding</keyword>
<dbReference type="SMART" id="SM00382">
    <property type="entry name" value="AAA"/>
    <property type="match status" value="1"/>
</dbReference>
<dbReference type="PANTHER" id="PTHR20953:SF3">
    <property type="entry name" value="P-LOOP CONTAINING NUCLEOSIDE TRIPHOSPHATE HYDROLASES SUPERFAMILY PROTEIN"/>
    <property type="match status" value="1"/>
</dbReference>
<sequence length="338" mass="37563">MAVATASGWIHVLPPALRSILANIPAQVLNELEEVRIREGRPLEIGFMGEYYFVTAEGILTSQIHEAYIPVREDGHQLLDVLTNHSLYTMEEQLRRGYVTIAGGHRIGLAGRTVLTNGKVSHLRDIAGFNIRIAREKQGISTSLMPLLLDFRQQSIHHTLIVSPPQHGKTTMLRDMARSISDGRWNHPDVNWRGLKVGIVDERSEIAGCVRGVPCFDVGARTDVLDGCPKAEGMMMLIRSMSPDVLVVDEFGREEDVSAMNEAIHAGVRVVASAHGADVKEIARRPGIGPLVEAGIFTRIVVLKRVRKQWTLRVYDEKQRALQTPVSHRSGREGEAHY</sequence>
<evidence type="ECO:0000313" key="5">
    <source>
        <dbReference type="Proteomes" id="UP000318102"/>
    </source>
</evidence>
<dbReference type="InterPro" id="IPR003593">
    <property type="entry name" value="AAA+_ATPase"/>
</dbReference>